<proteinExistence type="predicted"/>
<accession>A0ACB9KEU9</accession>
<protein>
    <submittedName>
        <fullName evidence="1">Uncharacterized protein</fullName>
    </submittedName>
</protein>
<dbReference type="EMBL" id="CM039439">
    <property type="protein sequence ID" value="KAI4295704.1"/>
    <property type="molecule type" value="Genomic_DNA"/>
</dbReference>
<reference evidence="1 2" key="1">
    <citation type="journal article" date="2022" name="DNA Res.">
        <title>Chromosomal-level genome assembly of the orchid tree Bauhinia variegata (Leguminosae; Cercidoideae) supports the allotetraploid origin hypothesis of Bauhinia.</title>
        <authorList>
            <person name="Zhong Y."/>
            <person name="Chen Y."/>
            <person name="Zheng D."/>
            <person name="Pang J."/>
            <person name="Liu Y."/>
            <person name="Luo S."/>
            <person name="Meng S."/>
            <person name="Qian L."/>
            <person name="Wei D."/>
            <person name="Dai S."/>
            <person name="Zhou R."/>
        </authorList>
    </citation>
    <scope>NUCLEOTIDE SEQUENCE [LARGE SCALE GENOMIC DNA]</scope>
    <source>
        <strain evidence="1">BV-YZ2020</strain>
    </source>
</reference>
<evidence type="ECO:0000313" key="2">
    <source>
        <dbReference type="Proteomes" id="UP000828941"/>
    </source>
</evidence>
<dbReference type="Proteomes" id="UP000828941">
    <property type="component" value="Chromosome 14"/>
</dbReference>
<name>A0ACB9KEU9_BAUVA</name>
<evidence type="ECO:0000313" key="1">
    <source>
        <dbReference type="EMBL" id="KAI4295704.1"/>
    </source>
</evidence>
<comment type="caution">
    <text evidence="1">The sequence shown here is derived from an EMBL/GenBank/DDBJ whole genome shotgun (WGS) entry which is preliminary data.</text>
</comment>
<gene>
    <name evidence="1" type="ORF">L6164_035721</name>
</gene>
<sequence>MPNINQKKISSLGTVSPTISSSSRSSMGSESPVHVFLISSPGQGHVNPLLRLGKRLASKGLLVTFCTPEGWARQMRQSSNITDEDLTPLGDGFIRFESFQDGWDDHDPRRQDLDLYLPQLEKLGKQLLPRMLHVHAQLNRPVSCLINNPFIPWVSEVAESLGLPSAMLWVQSCACFSAYYHYYHKILPFPSETEPEIDAQLPFMPLLRYDEIPSFLHPTTPYPFLRRAIMGQFKNLEKPFCVLMDTFQELERDNIEYMSKISPIKTVGPLFKNPKAPNSSAVRGDLLKADDCIEWLNSKPPSSVVYVSFGTVVYLSQEQINEIAYGILDSGVSFLWVMKPPHEDSGLVPRVVPEGFLEKAWEKGKVVQYSPQEQVLAHPSVACFVTHCGWNSSMEALTSGMPLVAFPQWGDQVTNAKYLVDVFKVAVRMCRGEAANADELIKREEVYKCLLEATVGPKAEEIRQNALKYKAAAEGAVAEGGSSDRNIQEFVDEVRKRSIEIIKNKTSKAVGCSTINGISGVLDM</sequence>
<keyword evidence="2" id="KW-1185">Reference proteome</keyword>
<organism evidence="1 2">
    <name type="scientific">Bauhinia variegata</name>
    <name type="common">Purple orchid tree</name>
    <name type="synonym">Phanera variegata</name>
    <dbReference type="NCBI Taxonomy" id="167791"/>
    <lineage>
        <taxon>Eukaryota</taxon>
        <taxon>Viridiplantae</taxon>
        <taxon>Streptophyta</taxon>
        <taxon>Embryophyta</taxon>
        <taxon>Tracheophyta</taxon>
        <taxon>Spermatophyta</taxon>
        <taxon>Magnoliopsida</taxon>
        <taxon>eudicotyledons</taxon>
        <taxon>Gunneridae</taxon>
        <taxon>Pentapetalae</taxon>
        <taxon>rosids</taxon>
        <taxon>fabids</taxon>
        <taxon>Fabales</taxon>
        <taxon>Fabaceae</taxon>
        <taxon>Cercidoideae</taxon>
        <taxon>Cercideae</taxon>
        <taxon>Bauhiniinae</taxon>
        <taxon>Bauhinia</taxon>
    </lineage>
</organism>